<dbReference type="InterPro" id="IPR039417">
    <property type="entry name" value="Peptidase_C1A_papain-like"/>
</dbReference>
<dbReference type="InterPro" id="IPR013128">
    <property type="entry name" value="Peptidase_C1A"/>
</dbReference>
<dbReference type="SMART" id="SM00848">
    <property type="entry name" value="Inhibitor_I29"/>
    <property type="match status" value="1"/>
</dbReference>
<feature type="domain" description="Peptidase C1A papain C-terminal" evidence="8">
    <location>
        <begin position="124"/>
        <end position="343"/>
    </location>
</feature>
<evidence type="ECO:0000256" key="4">
    <source>
        <dbReference type="ARBA" id="ARBA00022801"/>
    </source>
</evidence>
<evidence type="ECO:0000256" key="1">
    <source>
        <dbReference type="ARBA" id="ARBA00008455"/>
    </source>
</evidence>
<dbReference type="CDD" id="cd02248">
    <property type="entry name" value="Peptidase_C1A"/>
    <property type="match status" value="1"/>
</dbReference>
<dbReference type="FunFam" id="3.90.70.10:FF:000023">
    <property type="entry name" value="Senescence-specific cysteine protease SAG39"/>
    <property type="match status" value="1"/>
</dbReference>
<feature type="domain" description="Cathepsin propeptide inhibitor" evidence="9">
    <location>
        <begin position="37"/>
        <end position="94"/>
    </location>
</feature>
<keyword evidence="4" id="KW-0378">Hydrolase</keyword>
<organism evidence="10 11">
    <name type="scientific">Dendrobium catenatum</name>
    <dbReference type="NCBI Taxonomy" id="906689"/>
    <lineage>
        <taxon>Eukaryota</taxon>
        <taxon>Viridiplantae</taxon>
        <taxon>Streptophyta</taxon>
        <taxon>Embryophyta</taxon>
        <taxon>Tracheophyta</taxon>
        <taxon>Spermatophyta</taxon>
        <taxon>Magnoliopsida</taxon>
        <taxon>Liliopsida</taxon>
        <taxon>Asparagales</taxon>
        <taxon>Orchidaceae</taxon>
        <taxon>Epidendroideae</taxon>
        <taxon>Malaxideae</taxon>
        <taxon>Dendrobiinae</taxon>
        <taxon>Dendrobium</taxon>
    </lineage>
</organism>
<dbReference type="SUPFAM" id="SSF54001">
    <property type="entry name" value="Cysteine proteinases"/>
    <property type="match status" value="1"/>
</dbReference>
<keyword evidence="11" id="KW-1185">Reference proteome</keyword>
<evidence type="ECO:0000256" key="7">
    <source>
        <dbReference type="SAM" id="SignalP"/>
    </source>
</evidence>
<dbReference type="Pfam" id="PF08246">
    <property type="entry name" value="Inhibitor_I29"/>
    <property type="match status" value="1"/>
</dbReference>
<dbReference type="SMART" id="SM00645">
    <property type="entry name" value="Pept_C1"/>
    <property type="match status" value="1"/>
</dbReference>
<dbReference type="GO" id="GO:0008234">
    <property type="term" value="F:cysteine-type peptidase activity"/>
    <property type="evidence" value="ECO:0007669"/>
    <property type="project" value="UniProtKB-KW"/>
</dbReference>
<dbReference type="InterPro" id="IPR000169">
    <property type="entry name" value="Pept_cys_AS"/>
</dbReference>
<dbReference type="PROSITE" id="PS00639">
    <property type="entry name" value="THIOL_PROTEASE_HIS"/>
    <property type="match status" value="1"/>
</dbReference>
<evidence type="ECO:0000256" key="5">
    <source>
        <dbReference type="ARBA" id="ARBA00022807"/>
    </source>
</evidence>
<dbReference type="EMBL" id="KZ502032">
    <property type="protein sequence ID" value="PKU84711.1"/>
    <property type="molecule type" value="Genomic_DNA"/>
</dbReference>
<feature type="signal peptide" evidence="7">
    <location>
        <begin position="1"/>
        <end position="26"/>
    </location>
</feature>
<dbReference type="PROSITE" id="PS00640">
    <property type="entry name" value="THIOL_PROTEASE_ASN"/>
    <property type="match status" value="1"/>
</dbReference>
<dbReference type="InterPro" id="IPR025660">
    <property type="entry name" value="Pept_his_AS"/>
</dbReference>
<reference evidence="10 11" key="1">
    <citation type="journal article" date="2016" name="Sci. Rep.">
        <title>The Dendrobium catenatum Lindl. genome sequence provides insights into polysaccharide synthase, floral development and adaptive evolution.</title>
        <authorList>
            <person name="Zhang G.Q."/>
            <person name="Xu Q."/>
            <person name="Bian C."/>
            <person name="Tsai W.C."/>
            <person name="Yeh C.M."/>
            <person name="Liu K.W."/>
            <person name="Yoshida K."/>
            <person name="Zhang L.S."/>
            <person name="Chang S.B."/>
            <person name="Chen F."/>
            <person name="Shi Y."/>
            <person name="Su Y.Y."/>
            <person name="Zhang Y.Q."/>
            <person name="Chen L.J."/>
            <person name="Yin Y."/>
            <person name="Lin M."/>
            <person name="Huang H."/>
            <person name="Deng H."/>
            <person name="Wang Z.W."/>
            <person name="Zhu S.L."/>
            <person name="Zhao X."/>
            <person name="Deng C."/>
            <person name="Niu S.C."/>
            <person name="Huang J."/>
            <person name="Wang M."/>
            <person name="Liu G.H."/>
            <person name="Yang H.J."/>
            <person name="Xiao X.J."/>
            <person name="Hsiao Y.Y."/>
            <person name="Wu W.L."/>
            <person name="Chen Y.Y."/>
            <person name="Mitsuda N."/>
            <person name="Ohme-Takagi M."/>
            <person name="Luo Y.B."/>
            <person name="Van de Peer Y."/>
            <person name="Liu Z.J."/>
        </authorList>
    </citation>
    <scope>NUCLEOTIDE SEQUENCE [LARGE SCALE GENOMIC DNA]</scope>
    <source>
        <tissue evidence="10">The whole plant</tissue>
    </source>
</reference>
<name>A0A2I0X9Y1_9ASPA</name>
<keyword evidence="5" id="KW-0788">Thiol protease</keyword>
<dbReference type="Pfam" id="PF00112">
    <property type="entry name" value="Peptidase_C1"/>
    <property type="match status" value="1"/>
</dbReference>
<dbReference type="Gene3D" id="3.90.70.10">
    <property type="entry name" value="Cysteine proteinases"/>
    <property type="match status" value="1"/>
</dbReference>
<evidence type="ECO:0000256" key="2">
    <source>
        <dbReference type="ARBA" id="ARBA00022670"/>
    </source>
</evidence>
<keyword evidence="6" id="KW-1015">Disulfide bond</keyword>
<dbReference type="PROSITE" id="PS00139">
    <property type="entry name" value="THIOL_PROTEASE_CYS"/>
    <property type="match status" value="1"/>
</dbReference>
<dbReference type="GO" id="GO:0006508">
    <property type="term" value="P:proteolysis"/>
    <property type="evidence" value="ECO:0007669"/>
    <property type="project" value="UniProtKB-KW"/>
</dbReference>
<dbReference type="Proteomes" id="UP000233837">
    <property type="component" value="Unassembled WGS sequence"/>
</dbReference>
<dbReference type="AlphaFoldDB" id="A0A2I0X9Y1"/>
<evidence type="ECO:0000259" key="9">
    <source>
        <dbReference type="SMART" id="SM00848"/>
    </source>
</evidence>
<dbReference type="PRINTS" id="PR00705">
    <property type="entry name" value="PAPAIN"/>
</dbReference>
<keyword evidence="3 7" id="KW-0732">Signal</keyword>
<evidence type="ECO:0000313" key="11">
    <source>
        <dbReference type="Proteomes" id="UP000233837"/>
    </source>
</evidence>
<feature type="chain" id="PRO_5018790367" evidence="7">
    <location>
        <begin position="27"/>
        <end position="344"/>
    </location>
</feature>
<accession>A0A2I0X9Y1</accession>
<dbReference type="PANTHER" id="PTHR12411">
    <property type="entry name" value="CYSTEINE PROTEASE FAMILY C1-RELATED"/>
    <property type="match status" value="1"/>
</dbReference>
<dbReference type="InterPro" id="IPR000668">
    <property type="entry name" value="Peptidase_C1A_C"/>
</dbReference>
<dbReference type="InterPro" id="IPR013201">
    <property type="entry name" value="Prot_inhib_I29"/>
</dbReference>
<proteinExistence type="inferred from homology"/>
<reference evidence="10 11" key="2">
    <citation type="journal article" date="2017" name="Nature">
        <title>The Apostasia genome and the evolution of orchids.</title>
        <authorList>
            <person name="Zhang G.Q."/>
            <person name="Liu K.W."/>
            <person name="Li Z."/>
            <person name="Lohaus R."/>
            <person name="Hsiao Y.Y."/>
            <person name="Niu S.C."/>
            <person name="Wang J.Y."/>
            <person name="Lin Y.C."/>
            <person name="Xu Q."/>
            <person name="Chen L.J."/>
            <person name="Yoshida K."/>
            <person name="Fujiwara S."/>
            <person name="Wang Z.W."/>
            <person name="Zhang Y.Q."/>
            <person name="Mitsuda N."/>
            <person name="Wang M."/>
            <person name="Liu G.H."/>
            <person name="Pecoraro L."/>
            <person name="Huang H.X."/>
            <person name="Xiao X.J."/>
            <person name="Lin M."/>
            <person name="Wu X.Y."/>
            <person name="Wu W.L."/>
            <person name="Chen Y.Y."/>
            <person name="Chang S.B."/>
            <person name="Sakamoto S."/>
            <person name="Ohme-Takagi M."/>
            <person name="Yagi M."/>
            <person name="Zeng S.J."/>
            <person name="Shen C.Y."/>
            <person name="Yeh C.M."/>
            <person name="Luo Y.B."/>
            <person name="Tsai W.C."/>
            <person name="Van de Peer Y."/>
            <person name="Liu Z.J."/>
        </authorList>
    </citation>
    <scope>NUCLEOTIDE SEQUENCE [LARGE SCALE GENOMIC DNA]</scope>
    <source>
        <tissue evidence="10">The whole plant</tissue>
    </source>
</reference>
<dbReference type="InterPro" id="IPR038765">
    <property type="entry name" value="Papain-like_cys_pep_sf"/>
</dbReference>
<evidence type="ECO:0000313" key="10">
    <source>
        <dbReference type="EMBL" id="PKU84711.1"/>
    </source>
</evidence>
<comment type="similarity">
    <text evidence="1">Belongs to the peptidase C1 family.</text>
</comment>
<gene>
    <name evidence="10" type="primary">CYSEP</name>
    <name evidence="10" type="ORF">MA16_Dca008121</name>
</gene>
<evidence type="ECO:0000256" key="3">
    <source>
        <dbReference type="ARBA" id="ARBA00022729"/>
    </source>
</evidence>
<sequence length="344" mass="37333">MDSRSSTWLAIFLLGFLSWASQLTLSRPISLPMEVRYQQWMAQYGRVYKDPIEKARRFNIFKANAEYIDSANANAGRKYRLALNQFADFTNDEFSSSRNGFLDLSFIGNAESTSEFRYGNVKDVPEAVDWRSQGAVTPVKDQGHCGCCWAFSAIAATEGITKISTGNLISLSEQELVDCDTNGNEHACKGGTMDGAFDFIIKNGGITTEANYPYLGTNGTCNTQKAATAEAAASIKGYEDVPANNEFALMQAVANQPVSVAIDANSSDFKLYAGGVFTGQCGTNIDHGVAVVGYGTDSDGTSFWLVKNSWGTSWGEQGYIRMQRNVTDAQGLCGIAIHPSYPTV</sequence>
<protein>
    <submittedName>
        <fullName evidence="10">Vignain</fullName>
    </submittedName>
</protein>
<evidence type="ECO:0000259" key="8">
    <source>
        <dbReference type="SMART" id="SM00645"/>
    </source>
</evidence>
<evidence type="ECO:0000256" key="6">
    <source>
        <dbReference type="ARBA" id="ARBA00023157"/>
    </source>
</evidence>
<dbReference type="InterPro" id="IPR025661">
    <property type="entry name" value="Pept_asp_AS"/>
</dbReference>
<keyword evidence="2" id="KW-0645">Protease</keyword>
<dbReference type="STRING" id="906689.A0A2I0X9Y1"/>